<feature type="region of interest" description="Disordered" evidence="4">
    <location>
        <begin position="302"/>
        <end position="328"/>
    </location>
</feature>
<feature type="region of interest" description="Disordered" evidence="4">
    <location>
        <begin position="197"/>
        <end position="221"/>
    </location>
</feature>
<feature type="region of interest" description="Disordered" evidence="4">
    <location>
        <begin position="699"/>
        <end position="728"/>
    </location>
</feature>
<reference evidence="5" key="1">
    <citation type="submission" date="2020-06" db="EMBL/GenBank/DDBJ databases">
        <authorList>
            <consortium name="Plant Systems Biology data submission"/>
        </authorList>
    </citation>
    <scope>NUCLEOTIDE SEQUENCE</scope>
    <source>
        <strain evidence="5">D6</strain>
    </source>
</reference>
<dbReference type="Pfam" id="PF13424">
    <property type="entry name" value="TPR_12"/>
    <property type="match status" value="2"/>
</dbReference>
<evidence type="ECO:0000256" key="4">
    <source>
        <dbReference type="SAM" id="MobiDB-lite"/>
    </source>
</evidence>
<dbReference type="PANTHER" id="PTHR45641:SF19">
    <property type="entry name" value="NEPHROCYSTIN-3"/>
    <property type="match status" value="1"/>
</dbReference>
<protein>
    <submittedName>
        <fullName evidence="5">Hydra magnipapillata</fullName>
    </submittedName>
</protein>
<feature type="compositionally biased region" description="Polar residues" evidence="4">
    <location>
        <begin position="391"/>
        <end position="408"/>
    </location>
</feature>
<dbReference type="OrthoDB" id="48911at2759"/>
<feature type="compositionally biased region" description="Polar residues" evidence="4">
    <location>
        <begin position="342"/>
        <end position="351"/>
    </location>
</feature>
<proteinExistence type="predicted"/>
<dbReference type="EMBL" id="CAICTM010000751">
    <property type="protein sequence ID" value="CAB9515980.1"/>
    <property type="molecule type" value="Genomic_DNA"/>
</dbReference>
<dbReference type="SMART" id="SM00028">
    <property type="entry name" value="TPR"/>
    <property type="match status" value="4"/>
</dbReference>
<sequence>MAGRMDTSFSLPISDSEVMMMNRSKKSHRRSQSYDSADSSKDGSCKSGRMRRKMHWSMKDLLVSTTLGRIENESVGSAEHTCATETTVHSPISLSQSNHNSNKPRNDKKDADELEPLLRSTHAYPKNAANNKDKRRKYQTAPHRVARLHIHPLGGRAHGSSGPKPKLLAPPRRPSFGSRQKLIPRISHALIDPLNNSRSLTPISLKSETRESRRPQSPSMPITHELFEQSSSSATTLTPISPTKLSFSDLDSASSADMEYQYGIDIFAVETDYNELSPLSKSTLSQSNEISVVLFPAEDSQSHCAASPLTPSPTMSSPPVRQGERKPRPRVLERILSESNFAGHNINSIKPQKQDSGKTLNTERTAEISETLSAEPLFALSSDDDTLYTCTAATGTPSSKQRSQTTPSEPFKSLLCPDTDTPTPPKSQQPKPALRKSVPVDVDDVRFVDVEGNMEAIGELVDDCLERGDYEEAIVLLKEILRGNVEMNGYEHESVALTFHNIASVQLKRKRFAKALQAGQNAVHLRKRLLGEIHLDTASSLVLVGLAYFEFKKYESAFKSFQEAWCIRRDSPGPSNDKLAKVLNNVACSLKAMGRLDDAMVILNDAVQLQRRLLASIARGDNEVCQTTTVDQLSLSMFSTLSNICSVKISLGRFDEALDSLEEAYDIQSSTLGEDHPQVEETRKAIAFVCEKRSMLDPSKSIESSANNKSNSSTLASSHQTENTSCETRLSSDALEVVRLAL</sequence>
<feature type="compositionally biased region" description="Basic residues" evidence="4">
    <location>
        <begin position="133"/>
        <end position="150"/>
    </location>
</feature>
<dbReference type="PANTHER" id="PTHR45641">
    <property type="entry name" value="TETRATRICOPEPTIDE REPEAT PROTEIN (AFU_ORTHOLOGUE AFUA_6G03870)"/>
    <property type="match status" value="1"/>
</dbReference>
<feature type="repeat" description="TPR" evidence="3">
    <location>
        <begin position="538"/>
        <end position="571"/>
    </location>
</feature>
<evidence type="ECO:0000256" key="1">
    <source>
        <dbReference type="ARBA" id="ARBA00022737"/>
    </source>
</evidence>
<feature type="region of interest" description="Disordered" evidence="4">
    <location>
        <begin position="88"/>
        <end position="178"/>
    </location>
</feature>
<feature type="region of interest" description="Disordered" evidence="4">
    <location>
        <begin position="21"/>
        <end position="52"/>
    </location>
</feature>
<keyword evidence="6" id="KW-1185">Reference proteome</keyword>
<dbReference type="InterPro" id="IPR019734">
    <property type="entry name" value="TPR_rpt"/>
</dbReference>
<feature type="compositionally biased region" description="Low complexity" evidence="4">
    <location>
        <begin position="307"/>
        <end position="319"/>
    </location>
</feature>
<gene>
    <name evidence="5" type="ORF">SEMRO_752_G197210.1</name>
</gene>
<keyword evidence="1" id="KW-0677">Repeat</keyword>
<name>A0A9N8HKQ8_9STRA</name>
<dbReference type="Pfam" id="PF13374">
    <property type="entry name" value="TPR_10"/>
    <property type="match status" value="1"/>
</dbReference>
<evidence type="ECO:0000313" key="6">
    <source>
        <dbReference type="Proteomes" id="UP001153069"/>
    </source>
</evidence>
<feature type="compositionally biased region" description="Polar residues" evidence="4">
    <location>
        <begin position="701"/>
        <end position="728"/>
    </location>
</feature>
<dbReference type="AlphaFoldDB" id="A0A9N8HKQ8"/>
<feature type="compositionally biased region" description="Polar residues" evidence="4">
    <location>
        <begin position="197"/>
        <end position="206"/>
    </location>
</feature>
<dbReference type="Gene3D" id="1.25.40.10">
    <property type="entry name" value="Tetratricopeptide repeat domain"/>
    <property type="match status" value="2"/>
</dbReference>
<dbReference type="Proteomes" id="UP001153069">
    <property type="component" value="Unassembled WGS sequence"/>
</dbReference>
<evidence type="ECO:0000256" key="2">
    <source>
        <dbReference type="ARBA" id="ARBA00022803"/>
    </source>
</evidence>
<dbReference type="SUPFAM" id="SSF48452">
    <property type="entry name" value="TPR-like"/>
    <property type="match status" value="2"/>
</dbReference>
<keyword evidence="2 3" id="KW-0802">TPR repeat</keyword>
<dbReference type="PROSITE" id="PS50005">
    <property type="entry name" value="TPR"/>
    <property type="match status" value="1"/>
</dbReference>
<feature type="region of interest" description="Disordered" evidence="4">
    <location>
        <begin position="342"/>
        <end position="362"/>
    </location>
</feature>
<feature type="compositionally biased region" description="Polar residues" evidence="4">
    <location>
        <begin position="88"/>
        <end position="103"/>
    </location>
</feature>
<dbReference type="InterPro" id="IPR011990">
    <property type="entry name" value="TPR-like_helical_dom_sf"/>
</dbReference>
<organism evidence="5 6">
    <name type="scientific">Seminavis robusta</name>
    <dbReference type="NCBI Taxonomy" id="568900"/>
    <lineage>
        <taxon>Eukaryota</taxon>
        <taxon>Sar</taxon>
        <taxon>Stramenopiles</taxon>
        <taxon>Ochrophyta</taxon>
        <taxon>Bacillariophyta</taxon>
        <taxon>Bacillariophyceae</taxon>
        <taxon>Bacillariophycidae</taxon>
        <taxon>Naviculales</taxon>
        <taxon>Naviculaceae</taxon>
        <taxon>Seminavis</taxon>
    </lineage>
</organism>
<evidence type="ECO:0000313" key="5">
    <source>
        <dbReference type="EMBL" id="CAB9515980.1"/>
    </source>
</evidence>
<feature type="region of interest" description="Disordered" evidence="4">
    <location>
        <begin position="391"/>
        <end position="436"/>
    </location>
</feature>
<comment type="caution">
    <text evidence="5">The sequence shown here is derived from an EMBL/GenBank/DDBJ whole genome shotgun (WGS) entry which is preliminary data.</text>
</comment>
<accession>A0A9N8HKQ8</accession>
<evidence type="ECO:0000256" key="3">
    <source>
        <dbReference type="PROSITE-ProRule" id="PRU00339"/>
    </source>
</evidence>